<dbReference type="EMBL" id="CADCTR010002668">
    <property type="protein sequence ID" value="CAA9365415.1"/>
    <property type="molecule type" value="Genomic_DNA"/>
</dbReference>
<protein>
    <recommendedName>
        <fullName evidence="2">Fibronectin type-III domain-containing protein</fullName>
    </recommendedName>
</protein>
<sequence length="130" mass="13728">MRLIASGVGEEEEPARANLVITGEALRPPAPVHLRAERTSAGDLNISWVRRSRSGWDWVSEETPLGEETESYRLSLTGPGVSRRVTVNSPSYVYTAAEQAADGLAGKAVETAVVQVGTTGASRPSGIIAP</sequence>
<proteinExistence type="predicted"/>
<gene>
    <name evidence="1" type="ORF">AVDCRST_MAG93-7937</name>
</gene>
<evidence type="ECO:0008006" key="2">
    <source>
        <dbReference type="Google" id="ProtNLM"/>
    </source>
</evidence>
<accession>A0A6J4MPV7</accession>
<organism evidence="1">
    <name type="scientific">uncultured Chloroflexia bacterium</name>
    <dbReference type="NCBI Taxonomy" id="1672391"/>
    <lineage>
        <taxon>Bacteria</taxon>
        <taxon>Bacillati</taxon>
        <taxon>Chloroflexota</taxon>
        <taxon>Chloroflexia</taxon>
        <taxon>environmental samples</taxon>
    </lineage>
</organism>
<evidence type="ECO:0000313" key="1">
    <source>
        <dbReference type="EMBL" id="CAA9365415.1"/>
    </source>
</evidence>
<name>A0A6J4MPV7_9CHLR</name>
<dbReference type="AlphaFoldDB" id="A0A6J4MPV7"/>
<reference evidence="1" key="1">
    <citation type="submission" date="2020-02" db="EMBL/GenBank/DDBJ databases">
        <authorList>
            <person name="Meier V. D."/>
        </authorList>
    </citation>
    <scope>NUCLEOTIDE SEQUENCE</scope>
    <source>
        <strain evidence="1">AVDCRST_MAG93</strain>
    </source>
</reference>